<feature type="compositionally biased region" description="Polar residues" evidence="1">
    <location>
        <begin position="72"/>
        <end position="81"/>
    </location>
</feature>
<evidence type="ECO:0000313" key="2">
    <source>
        <dbReference type="EMBL" id="CAK7322537.1"/>
    </source>
</evidence>
<evidence type="ECO:0000256" key="1">
    <source>
        <dbReference type="SAM" id="MobiDB-lite"/>
    </source>
</evidence>
<sequence length="81" mass="8990">MNIRFILDPLISLDTGVMSAVVEEIKWIDQRSDQGLWGWAQMPAVLANKPYGSLPSHKPKGMSPNDLRLQIPPTTSLLPAH</sequence>
<name>A0AAV1QPZ2_9ROSI</name>
<gene>
    <name evidence="2" type="ORF">DCAF_LOCUS147</name>
</gene>
<organism evidence="2 3">
    <name type="scientific">Dovyalis caffra</name>
    <dbReference type="NCBI Taxonomy" id="77055"/>
    <lineage>
        <taxon>Eukaryota</taxon>
        <taxon>Viridiplantae</taxon>
        <taxon>Streptophyta</taxon>
        <taxon>Embryophyta</taxon>
        <taxon>Tracheophyta</taxon>
        <taxon>Spermatophyta</taxon>
        <taxon>Magnoliopsida</taxon>
        <taxon>eudicotyledons</taxon>
        <taxon>Gunneridae</taxon>
        <taxon>Pentapetalae</taxon>
        <taxon>rosids</taxon>
        <taxon>fabids</taxon>
        <taxon>Malpighiales</taxon>
        <taxon>Salicaceae</taxon>
        <taxon>Flacourtieae</taxon>
        <taxon>Dovyalis</taxon>
    </lineage>
</organism>
<protein>
    <submittedName>
        <fullName evidence="2">Uncharacterized protein</fullName>
    </submittedName>
</protein>
<proteinExistence type="predicted"/>
<accession>A0AAV1QPZ2</accession>
<feature type="region of interest" description="Disordered" evidence="1">
    <location>
        <begin position="55"/>
        <end position="81"/>
    </location>
</feature>
<reference evidence="2 3" key="1">
    <citation type="submission" date="2024-01" db="EMBL/GenBank/DDBJ databases">
        <authorList>
            <person name="Waweru B."/>
        </authorList>
    </citation>
    <scope>NUCLEOTIDE SEQUENCE [LARGE SCALE GENOMIC DNA]</scope>
</reference>
<dbReference type="EMBL" id="CAWUPB010000026">
    <property type="protein sequence ID" value="CAK7322537.1"/>
    <property type="molecule type" value="Genomic_DNA"/>
</dbReference>
<dbReference type="Proteomes" id="UP001314170">
    <property type="component" value="Unassembled WGS sequence"/>
</dbReference>
<comment type="caution">
    <text evidence="2">The sequence shown here is derived from an EMBL/GenBank/DDBJ whole genome shotgun (WGS) entry which is preliminary data.</text>
</comment>
<dbReference type="AlphaFoldDB" id="A0AAV1QPZ2"/>
<keyword evidence="3" id="KW-1185">Reference proteome</keyword>
<evidence type="ECO:0000313" key="3">
    <source>
        <dbReference type="Proteomes" id="UP001314170"/>
    </source>
</evidence>